<reference evidence="1 2" key="1">
    <citation type="submission" date="2020-08" db="EMBL/GenBank/DDBJ databases">
        <title>A Genomic Blueprint of the Chicken Gut Microbiome.</title>
        <authorList>
            <person name="Gilroy R."/>
            <person name="Ravi A."/>
            <person name="Getino M."/>
            <person name="Pursley I."/>
            <person name="Horton D.L."/>
            <person name="Alikhan N.-F."/>
            <person name="Baker D."/>
            <person name="Gharbi K."/>
            <person name="Hall N."/>
            <person name="Watson M."/>
            <person name="Adriaenssens E.M."/>
            <person name="Foster-Nyarko E."/>
            <person name="Jarju S."/>
            <person name="Secka A."/>
            <person name="Antonio M."/>
            <person name="Oren A."/>
            <person name="Chaudhuri R."/>
            <person name="La Ragione R.M."/>
            <person name="Hildebrand F."/>
            <person name="Pallen M.J."/>
        </authorList>
    </citation>
    <scope>NUCLEOTIDE SEQUENCE [LARGE SCALE GENOMIC DNA]</scope>
    <source>
        <strain evidence="1 2">Sa2CUA9</strain>
    </source>
</reference>
<accession>A0ABR8U3Z4</accession>
<proteinExistence type="predicted"/>
<sequence>MRPYPLAQSLNPDLPDVLLHMTGRHGERHSSLLSAIAEMSPASRLGSILDMRTLWASNTFDTWCPVVCFTQTTRRAMASLNGRRFDGVGIAFHVQPVFDEGGGPALYVRGDEYDELHGSPTLSVQARSRMVRYWPGARPAQDTDPPLPRSLSGISEWLHEREWRLPRPASVTGDWGWKFQPEHVAFVLVPNATVLQELITDLGQRRAANGTDHTWLKGVPVASIVGSEWVFKEGLDVAAWT</sequence>
<name>A0ABR8U3Z4_9CELL</name>
<protein>
    <submittedName>
        <fullName evidence="1">Uncharacterized protein</fullName>
    </submittedName>
</protein>
<dbReference type="Proteomes" id="UP000655570">
    <property type="component" value="Unassembled WGS sequence"/>
</dbReference>
<organism evidence="1 2">
    <name type="scientific">Oerskovia merdavium</name>
    <dbReference type="NCBI Taxonomy" id="2762227"/>
    <lineage>
        <taxon>Bacteria</taxon>
        <taxon>Bacillati</taxon>
        <taxon>Actinomycetota</taxon>
        <taxon>Actinomycetes</taxon>
        <taxon>Micrococcales</taxon>
        <taxon>Cellulomonadaceae</taxon>
        <taxon>Oerskovia</taxon>
    </lineage>
</organism>
<comment type="caution">
    <text evidence="1">The sequence shown here is derived from an EMBL/GenBank/DDBJ whole genome shotgun (WGS) entry which is preliminary data.</text>
</comment>
<dbReference type="EMBL" id="JACSQF010000028">
    <property type="protein sequence ID" value="MBD7982763.1"/>
    <property type="molecule type" value="Genomic_DNA"/>
</dbReference>
<evidence type="ECO:0000313" key="2">
    <source>
        <dbReference type="Proteomes" id="UP000655570"/>
    </source>
</evidence>
<gene>
    <name evidence="1" type="ORF">H9641_18875</name>
</gene>
<keyword evidence="2" id="KW-1185">Reference proteome</keyword>
<evidence type="ECO:0000313" key="1">
    <source>
        <dbReference type="EMBL" id="MBD7982763.1"/>
    </source>
</evidence>
<dbReference type="RefSeq" id="WP_191805948.1">
    <property type="nucleotide sequence ID" value="NZ_JACSQF010000028.1"/>
</dbReference>